<dbReference type="SUPFAM" id="SSF52540">
    <property type="entry name" value="P-loop containing nucleoside triphosphate hydrolases"/>
    <property type="match status" value="1"/>
</dbReference>
<dbReference type="PROSITE" id="PS00211">
    <property type="entry name" value="ABC_TRANSPORTER_1"/>
    <property type="match status" value="1"/>
</dbReference>
<evidence type="ECO:0000313" key="7">
    <source>
        <dbReference type="Proteomes" id="UP000494245"/>
    </source>
</evidence>
<keyword evidence="6" id="KW-0378">Hydrolase</keyword>
<keyword evidence="2" id="KW-0813">Transport</keyword>
<organism evidence="6 7">
    <name type="scientific">Fundidesulfovibrio magnetotacticus</name>
    <dbReference type="NCBI Taxonomy" id="2730080"/>
    <lineage>
        <taxon>Bacteria</taxon>
        <taxon>Pseudomonadati</taxon>
        <taxon>Thermodesulfobacteriota</taxon>
        <taxon>Desulfovibrionia</taxon>
        <taxon>Desulfovibrionales</taxon>
        <taxon>Desulfovibrionaceae</taxon>
        <taxon>Fundidesulfovibrio</taxon>
    </lineage>
</organism>
<dbReference type="InterPro" id="IPR003593">
    <property type="entry name" value="AAA+_ATPase"/>
</dbReference>
<dbReference type="PROSITE" id="PS50893">
    <property type="entry name" value="ABC_TRANSPORTER_2"/>
    <property type="match status" value="1"/>
</dbReference>
<dbReference type="InterPro" id="IPR003439">
    <property type="entry name" value="ABC_transporter-like_ATP-bd"/>
</dbReference>
<keyword evidence="6" id="KW-0449">Lipoprotein</keyword>
<dbReference type="InterPro" id="IPR015854">
    <property type="entry name" value="ABC_transpr_LolD-like"/>
</dbReference>
<dbReference type="GO" id="GO:0044874">
    <property type="term" value="P:lipoprotein localization to outer membrane"/>
    <property type="evidence" value="ECO:0007669"/>
    <property type="project" value="TreeGrafter"/>
</dbReference>
<keyword evidence="4 6" id="KW-0067">ATP-binding</keyword>
<dbReference type="Gene3D" id="3.40.50.300">
    <property type="entry name" value="P-loop containing nucleotide triphosphate hydrolases"/>
    <property type="match status" value="1"/>
</dbReference>
<protein>
    <submittedName>
        <fullName evidence="6">Lipoprotein-releasing system ATP-binding protein LolD</fullName>
        <ecNumber evidence="6">3.6.3.-</ecNumber>
    </submittedName>
</protein>
<dbReference type="InterPro" id="IPR017871">
    <property type="entry name" value="ABC_transporter-like_CS"/>
</dbReference>
<comment type="caution">
    <text evidence="6">The sequence shown here is derived from an EMBL/GenBank/DDBJ whole genome shotgun (WGS) entry which is preliminary data.</text>
</comment>
<dbReference type="GO" id="GO:0089705">
    <property type="term" value="P:protein localization to outer membrane"/>
    <property type="evidence" value="ECO:0007669"/>
    <property type="project" value="TreeGrafter"/>
</dbReference>
<evidence type="ECO:0000256" key="1">
    <source>
        <dbReference type="ARBA" id="ARBA00005417"/>
    </source>
</evidence>
<evidence type="ECO:0000259" key="5">
    <source>
        <dbReference type="PROSITE" id="PS50893"/>
    </source>
</evidence>
<comment type="similarity">
    <text evidence="1">Belongs to the ABC transporter superfamily.</text>
</comment>
<dbReference type="RefSeq" id="WP_173082227.1">
    <property type="nucleotide sequence ID" value="NZ_BLTE01000004.1"/>
</dbReference>
<dbReference type="SMART" id="SM00382">
    <property type="entry name" value="AAA"/>
    <property type="match status" value="1"/>
</dbReference>
<dbReference type="GO" id="GO:0016887">
    <property type="term" value="F:ATP hydrolysis activity"/>
    <property type="evidence" value="ECO:0007669"/>
    <property type="project" value="InterPro"/>
</dbReference>
<dbReference type="GO" id="GO:0022857">
    <property type="term" value="F:transmembrane transporter activity"/>
    <property type="evidence" value="ECO:0007669"/>
    <property type="project" value="TreeGrafter"/>
</dbReference>
<sequence>MNEPRNRPAPEPLYALRGVGKDYEGPGGAVTVLDALDLDIAQGESLAILGSSGSGKSTLLHLLGALDTPSRGNVRFDGQDLSTLRPWAAAKLRNFDIGFVFQFHHLLPEFTTLENAAMPGLIAGLPAEESQEKARRALGLLGLEQRLHHRVTTLSGGERQRAAIARAILMGPKALLADEPTGNLDEATGQRVGELLANLNAELGMTLVVVTHNHNLARLMGRRMELHGGELTARP</sequence>
<dbReference type="InterPro" id="IPR027417">
    <property type="entry name" value="P-loop_NTPase"/>
</dbReference>
<dbReference type="EC" id="3.6.3.-" evidence="6"/>
<keyword evidence="3" id="KW-0547">Nucleotide-binding</keyword>
<evidence type="ECO:0000256" key="4">
    <source>
        <dbReference type="ARBA" id="ARBA00022840"/>
    </source>
</evidence>
<evidence type="ECO:0000313" key="6">
    <source>
        <dbReference type="EMBL" id="GFK93313.1"/>
    </source>
</evidence>
<reference evidence="6 7" key="2">
    <citation type="submission" date="2020-05" db="EMBL/GenBank/DDBJ databases">
        <title>Draft genome sequence of Desulfovibrio sp. strainFSS-1.</title>
        <authorList>
            <person name="Shimoshige H."/>
            <person name="Kobayashi H."/>
            <person name="Maekawa T."/>
        </authorList>
    </citation>
    <scope>NUCLEOTIDE SEQUENCE [LARGE SCALE GENOMIC DNA]</scope>
    <source>
        <strain evidence="6 7">SIID29052-01</strain>
    </source>
</reference>
<dbReference type="EMBL" id="BLTE01000004">
    <property type="protein sequence ID" value="GFK93313.1"/>
    <property type="molecule type" value="Genomic_DNA"/>
</dbReference>
<evidence type="ECO:0000256" key="3">
    <source>
        <dbReference type="ARBA" id="ARBA00022741"/>
    </source>
</evidence>
<dbReference type="CDD" id="cd03255">
    <property type="entry name" value="ABC_MJ0796_LolCDE_FtsE"/>
    <property type="match status" value="1"/>
</dbReference>
<proteinExistence type="inferred from homology"/>
<dbReference type="InterPro" id="IPR017911">
    <property type="entry name" value="MacB-like_ATP-bd"/>
</dbReference>
<gene>
    <name evidence="6" type="primary">lolD_2</name>
    <name evidence="6" type="ORF">NNJEOMEG_01145</name>
</gene>
<dbReference type="GO" id="GO:0005524">
    <property type="term" value="F:ATP binding"/>
    <property type="evidence" value="ECO:0007669"/>
    <property type="project" value="UniProtKB-KW"/>
</dbReference>
<feature type="domain" description="ABC transporter" evidence="5">
    <location>
        <begin position="14"/>
        <end position="235"/>
    </location>
</feature>
<dbReference type="AlphaFoldDB" id="A0A6V8LKU1"/>
<name>A0A6V8LKU1_9BACT</name>
<evidence type="ECO:0000256" key="2">
    <source>
        <dbReference type="ARBA" id="ARBA00022448"/>
    </source>
</evidence>
<dbReference type="Pfam" id="PF00005">
    <property type="entry name" value="ABC_tran"/>
    <property type="match status" value="1"/>
</dbReference>
<dbReference type="PANTHER" id="PTHR24220">
    <property type="entry name" value="IMPORT ATP-BINDING PROTEIN"/>
    <property type="match status" value="1"/>
</dbReference>
<dbReference type="Proteomes" id="UP000494245">
    <property type="component" value="Unassembled WGS sequence"/>
</dbReference>
<accession>A0A6V8LKU1</accession>
<dbReference type="PANTHER" id="PTHR24220:SF689">
    <property type="entry name" value="LIPOPROTEIN-RELEASING SYSTEM ATP-BINDING PROTEIN LOLD"/>
    <property type="match status" value="1"/>
</dbReference>
<dbReference type="GO" id="GO:0005886">
    <property type="term" value="C:plasma membrane"/>
    <property type="evidence" value="ECO:0007669"/>
    <property type="project" value="TreeGrafter"/>
</dbReference>
<reference evidence="6 7" key="1">
    <citation type="submission" date="2020-04" db="EMBL/GenBank/DDBJ databases">
        <authorList>
            <consortium name="Desulfovibrio sp. FSS-1 genome sequencing consortium"/>
            <person name="Shimoshige H."/>
            <person name="Kobayashi H."/>
            <person name="Maekawa T."/>
        </authorList>
    </citation>
    <scope>NUCLEOTIDE SEQUENCE [LARGE SCALE GENOMIC DNA]</scope>
    <source>
        <strain evidence="6 7">SIID29052-01</strain>
    </source>
</reference>
<keyword evidence="7" id="KW-1185">Reference proteome</keyword>